<dbReference type="EMBL" id="JASSOM010000088">
    <property type="protein sequence ID" value="MDK9365947.1"/>
    <property type="molecule type" value="Genomic_DNA"/>
</dbReference>
<protein>
    <submittedName>
        <fullName evidence="1">AlpA family phage regulatory protein</fullName>
    </submittedName>
</protein>
<dbReference type="Pfam" id="PF05930">
    <property type="entry name" value="Phage_AlpA"/>
    <property type="match status" value="1"/>
</dbReference>
<accession>A0AAP4FYH9</accession>
<proteinExistence type="predicted"/>
<dbReference type="Gene3D" id="1.10.238.160">
    <property type="match status" value="1"/>
</dbReference>
<dbReference type="Proteomes" id="UP001223214">
    <property type="component" value="Unassembled WGS sequence"/>
</dbReference>
<reference evidence="1 2" key="1">
    <citation type="submission" date="2023-06" db="EMBL/GenBank/DDBJ databases">
        <title>Identification and characterization of antibiotic-resistant Gram-negative bacteria.</title>
        <authorList>
            <person name="Cho G.-S."/>
            <person name="Lee J."/>
            <person name="Tai E."/>
            <person name="Jeong S."/>
            <person name="Kim I."/>
            <person name="Kim B.-E."/>
            <person name="Jeong M.-I."/>
            <person name="Oh K.-K."/>
            <person name="Franz C.M.A.P."/>
        </authorList>
    </citation>
    <scope>NUCLEOTIDE SEQUENCE [LARGE SCALE GENOMIC DNA]</scope>
    <source>
        <strain evidence="1 2">V106_12</strain>
    </source>
</reference>
<gene>
    <name evidence="1" type="ORF">QQF32_22385</name>
</gene>
<dbReference type="AlphaFoldDB" id="A0AAP4FYH9"/>
<keyword evidence="2" id="KW-1185">Reference proteome</keyword>
<evidence type="ECO:0000313" key="2">
    <source>
        <dbReference type="Proteomes" id="UP001223214"/>
    </source>
</evidence>
<sequence length="60" mass="7266">MAYNLIKINEVLHRCAISKATLYRLLEEKNFPSQVVLSKRAIAFYEHEIEDWIKTRMRRQ</sequence>
<name>A0AAP4FYH9_9ENTR</name>
<dbReference type="InterPro" id="IPR010260">
    <property type="entry name" value="AlpA"/>
</dbReference>
<organism evidence="1 2">
    <name type="scientific">Lelliottia wanjuensis</name>
    <dbReference type="NCBI Taxonomy" id="3050585"/>
    <lineage>
        <taxon>Bacteria</taxon>
        <taxon>Pseudomonadati</taxon>
        <taxon>Pseudomonadota</taxon>
        <taxon>Gammaproteobacteria</taxon>
        <taxon>Enterobacterales</taxon>
        <taxon>Enterobacteriaceae</taxon>
        <taxon>Lelliottia</taxon>
    </lineage>
</organism>
<evidence type="ECO:0000313" key="1">
    <source>
        <dbReference type="EMBL" id="MDK9365947.1"/>
    </source>
</evidence>
<dbReference type="RefSeq" id="WP_086529962.1">
    <property type="nucleotide sequence ID" value="NZ_JASSOM010000088.1"/>
</dbReference>
<comment type="caution">
    <text evidence="1">The sequence shown here is derived from an EMBL/GenBank/DDBJ whole genome shotgun (WGS) entry which is preliminary data.</text>
</comment>